<evidence type="ECO:0000313" key="2">
    <source>
        <dbReference type="Proteomes" id="UP000034739"/>
    </source>
</evidence>
<organism evidence="1 2">
    <name type="scientific">Candidatus Gottesmanbacteria bacterium GW2011_GWA2_47_9</name>
    <dbReference type="NCBI Taxonomy" id="1618445"/>
    <lineage>
        <taxon>Bacteria</taxon>
        <taxon>Candidatus Gottesmaniibacteriota</taxon>
    </lineage>
</organism>
<name>A0A0G1U2Y9_9BACT</name>
<comment type="caution">
    <text evidence="1">The sequence shown here is derived from an EMBL/GenBank/DDBJ whole genome shotgun (WGS) entry which is preliminary data.</text>
</comment>
<dbReference type="EMBL" id="LCOY01000007">
    <property type="protein sequence ID" value="KKU88437.1"/>
    <property type="molecule type" value="Genomic_DNA"/>
</dbReference>
<evidence type="ECO:0000313" key="1">
    <source>
        <dbReference type="EMBL" id="KKU88437.1"/>
    </source>
</evidence>
<dbReference type="AlphaFoldDB" id="A0A0G1U2Y9"/>
<accession>A0A0G1U2Y9</accession>
<reference evidence="1 2" key="1">
    <citation type="journal article" date="2015" name="Nature">
        <title>rRNA introns, odd ribosomes, and small enigmatic genomes across a large radiation of phyla.</title>
        <authorList>
            <person name="Brown C.T."/>
            <person name="Hug L.A."/>
            <person name="Thomas B.C."/>
            <person name="Sharon I."/>
            <person name="Castelle C.J."/>
            <person name="Singh A."/>
            <person name="Wilkins M.J."/>
            <person name="Williams K.H."/>
            <person name="Banfield J.F."/>
        </authorList>
    </citation>
    <scope>NUCLEOTIDE SEQUENCE [LARGE SCALE GENOMIC DNA]</scope>
</reference>
<gene>
    <name evidence="1" type="ORF">UY16_C0007G0018</name>
</gene>
<sequence>MQNPEWTNDSSEEEISSLQIGEIGYTSRGAIFVDPDRRLFIISSIPVDSKPSGTIHLKVTREQSGDLVVLADSIEEDDKWYPSELTYLGTSKDEFIPIKIVSYVDGNRVAYGTLPEAYETEVIENMSNGDMGYTLPWGLFAYPERKLHLVGTFPLLKEPEGTATMKVERKDGEFIVHEHSLNGAKYYPGTPLYRGIGPEKFIPVKLLIKKYFRKQAVDILPDDLTVRVVPESLGRNFAHYLSKEDLKPT</sequence>
<protein>
    <submittedName>
        <fullName evidence="1">Uncharacterized protein</fullName>
    </submittedName>
</protein>
<dbReference type="Proteomes" id="UP000034739">
    <property type="component" value="Unassembled WGS sequence"/>
</dbReference>
<proteinExistence type="predicted"/>